<dbReference type="AlphaFoldDB" id="L9YQA1"/>
<evidence type="ECO:0000313" key="3">
    <source>
        <dbReference type="Proteomes" id="UP000011592"/>
    </source>
</evidence>
<gene>
    <name evidence="2" type="ORF">C486_18259</name>
</gene>
<protein>
    <recommendedName>
        <fullName evidence="1">DUF2249 domain-containing protein</fullName>
    </recommendedName>
</protein>
<proteinExistence type="predicted"/>
<name>L9YQA1_9EURY</name>
<evidence type="ECO:0000259" key="1">
    <source>
        <dbReference type="Pfam" id="PF10006"/>
    </source>
</evidence>
<organism evidence="2 3">
    <name type="scientific">Natrinema gari JCM 14663</name>
    <dbReference type="NCBI Taxonomy" id="1230459"/>
    <lineage>
        <taxon>Archaea</taxon>
        <taxon>Methanobacteriati</taxon>
        <taxon>Methanobacteriota</taxon>
        <taxon>Stenosarchaea group</taxon>
        <taxon>Halobacteria</taxon>
        <taxon>Halobacteriales</taxon>
        <taxon>Natrialbaceae</taxon>
        <taxon>Natrinema</taxon>
    </lineage>
</organism>
<dbReference type="Pfam" id="PF10006">
    <property type="entry name" value="DUF2249"/>
    <property type="match status" value="1"/>
</dbReference>
<accession>L9YQA1</accession>
<evidence type="ECO:0000313" key="2">
    <source>
        <dbReference type="EMBL" id="ELY76405.1"/>
    </source>
</evidence>
<sequence length="86" mass="9678">MGLGPSADCMTRLDVRDIPPVNRHPRIHDEFDALEPGESLTIVNDHEPKPLFYEFEAEVDSFDADGYEVEQVAPDEFVATFPKTEA</sequence>
<dbReference type="Proteomes" id="UP000011592">
    <property type="component" value="Unassembled WGS sequence"/>
</dbReference>
<dbReference type="InterPro" id="IPR018720">
    <property type="entry name" value="DUF2249"/>
</dbReference>
<reference evidence="2 3" key="1">
    <citation type="journal article" date="2014" name="PLoS Genet.">
        <title>Phylogenetically driven sequencing of extremely halophilic archaea reveals strategies for static and dynamic osmo-response.</title>
        <authorList>
            <person name="Becker E.A."/>
            <person name="Seitzer P.M."/>
            <person name="Tritt A."/>
            <person name="Larsen D."/>
            <person name="Krusor M."/>
            <person name="Yao A.I."/>
            <person name="Wu D."/>
            <person name="Madern D."/>
            <person name="Eisen J.A."/>
            <person name="Darling A.E."/>
            <person name="Facciotti M.T."/>
        </authorList>
    </citation>
    <scope>NUCLEOTIDE SEQUENCE [LARGE SCALE GENOMIC DNA]</scope>
    <source>
        <strain evidence="2 3">JCM 14663</strain>
    </source>
</reference>
<dbReference type="PATRIC" id="fig|1230459.4.peg.3625"/>
<keyword evidence="3" id="KW-1185">Reference proteome</keyword>
<dbReference type="EMBL" id="AOIJ01000079">
    <property type="protein sequence ID" value="ELY76405.1"/>
    <property type="molecule type" value="Genomic_DNA"/>
</dbReference>
<feature type="domain" description="DUF2249" evidence="1">
    <location>
        <begin position="13"/>
        <end position="83"/>
    </location>
</feature>
<comment type="caution">
    <text evidence="2">The sequence shown here is derived from an EMBL/GenBank/DDBJ whole genome shotgun (WGS) entry which is preliminary data.</text>
</comment>